<proteinExistence type="predicted"/>
<feature type="region of interest" description="Disordered" evidence="1">
    <location>
        <begin position="22"/>
        <end position="87"/>
    </location>
</feature>
<dbReference type="GO" id="GO:0045292">
    <property type="term" value="P:mRNA cis splicing, via spliceosome"/>
    <property type="evidence" value="ECO:0007669"/>
    <property type="project" value="InterPro"/>
</dbReference>
<dbReference type="PROSITE" id="PS50174">
    <property type="entry name" value="G_PATCH"/>
    <property type="match status" value="1"/>
</dbReference>
<sequence length="507" mass="55341">MAADPPPPRGGLSLYANLLEPESNAPGSISRAPVVSQEAIDAAKEQEASKKPAGSALRFQPHQQIRRPQQKIQKPKAAFPKALPTAGNATGAITTAEAKGLSAAGGPPAKSSLADWTATEEDEYMYGTGEKRQRGGRRKKKKKFDAMPAETDWDEIYDPSRPTNVDEYLRSDERIREVQEWKALLYKHRRRDDERDSWDSEEDDDRRPANNQFAPPDSYSFAPPPPSPPRAPLPDDKSGDDAYARRLAMSQGQAPPPPQSPIPPPPPPPPEPDSSIIAREPVRYAPPQQTRAQEDPDSMDIDEGGDGVDYVPPEPSTAEDDDEVAPSANRPGQKGFAARLMSKYGWSKGQGLGAGGTGILQPLRVQVEKRKKKSDAEGGGWAEPGSRGKIIGSKTGAGTSSSTTESAGKFGTMSNVIVLRNMLDGMEDVQSEMENGLGQEIGEECGDKYGRVERLYIDIEGRRVFIKFTDQVSALRAVNALDGRIFAGNAIMPQYYDPDKFDRRIYE</sequence>
<keyword evidence="4" id="KW-1185">Reference proteome</keyword>
<feature type="region of interest" description="Disordered" evidence="1">
    <location>
        <begin position="370"/>
        <end position="407"/>
    </location>
</feature>
<feature type="compositionally biased region" description="Pro residues" evidence="1">
    <location>
        <begin position="254"/>
        <end position="272"/>
    </location>
</feature>
<feature type="compositionally biased region" description="Low complexity" evidence="1">
    <location>
        <begin position="392"/>
        <end position="407"/>
    </location>
</feature>
<evidence type="ECO:0000259" key="2">
    <source>
        <dbReference type="PROSITE" id="PS50174"/>
    </source>
</evidence>
<feature type="compositionally biased region" description="Basic and acidic residues" evidence="1">
    <location>
        <begin position="233"/>
        <end position="244"/>
    </location>
</feature>
<dbReference type="SUPFAM" id="SSF54928">
    <property type="entry name" value="RNA-binding domain, RBD"/>
    <property type="match status" value="1"/>
</dbReference>
<evidence type="ECO:0000313" key="3">
    <source>
        <dbReference type="EMBL" id="RWA05835.1"/>
    </source>
</evidence>
<dbReference type="InterPro" id="IPR012677">
    <property type="entry name" value="Nucleotide-bd_a/b_plait_sf"/>
</dbReference>
<dbReference type="PANTHER" id="PTHR13288:SF8">
    <property type="entry name" value="SPLICING FACTOR 45"/>
    <property type="match status" value="1"/>
</dbReference>
<evidence type="ECO:0000313" key="4">
    <source>
        <dbReference type="Proteomes" id="UP000286045"/>
    </source>
</evidence>
<dbReference type="Pfam" id="PF01585">
    <property type="entry name" value="G-patch"/>
    <property type="match status" value="1"/>
</dbReference>
<dbReference type="InterPro" id="IPR040052">
    <property type="entry name" value="RBM17"/>
</dbReference>
<dbReference type="PANTHER" id="PTHR13288">
    <property type="entry name" value="SPLICING FACTOR 45 SPF45"/>
    <property type="match status" value="1"/>
</dbReference>
<dbReference type="GO" id="GO:0071011">
    <property type="term" value="C:precatalytic spliceosome"/>
    <property type="evidence" value="ECO:0007669"/>
    <property type="project" value="TreeGrafter"/>
</dbReference>
<dbReference type="Proteomes" id="UP000286045">
    <property type="component" value="Unassembled WGS sequence"/>
</dbReference>
<accession>A0A439CUM0</accession>
<feature type="compositionally biased region" description="Basic residues" evidence="1">
    <location>
        <begin position="134"/>
        <end position="143"/>
    </location>
</feature>
<dbReference type="Gene3D" id="3.30.70.330">
    <property type="match status" value="1"/>
</dbReference>
<dbReference type="SMART" id="SM00443">
    <property type="entry name" value="G_patch"/>
    <property type="match status" value="1"/>
</dbReference>
<gene>
    <name evidence="3" type="ORF">EKO27_g9269</name>
</gene>
<dbReference type="InterPro" id="IPR035979">
    <property type="entry name" value="RBD_domain_sf"/>
</dbReference>
<feature type="compositionally biased region" description="Pro residues" evidence="1">
    <location>
        <begin position="222"/>
        <end position="232"/>
    </location>
</feature>
<feature type="compositionally biased region" description="Basic and acidic residues" evidence="1">
    <location>
        <begin position="41"/>
        <end position="50"/>
    </location>
</feature>
<reference evidence="3 4" key="1">
    <citation type="submission" date="2018-12" db="EMBL/GenBank/DDBJ databases">
        <title>Draft genome sequence of Xylaria grammica IHI A82.</title>
        <authorList>
            <person name="Buettner E."/>
            <person name="Kellner H."/>
        </authorList>
    </citation>
    <scope>NUCLEOTIDE SEQUENCE [LARGE SCALE GENOMIC DNA]</scope>
    <source>
        <strain evidence="3 4">IHI A82</strain>
    </source>
</reference>
<dbReference type="AlphaFoldDB" id="A0A439CUM0"/>
<protein>
    <recommendedName>
        <fullName evidence="2">G-patch domain-containing protein</fullName>
    </recommendedName>
</protein>
<dbReference type="STRING" id="363999.A0A439CUM0"/>
<feature type="compositionally biased region" description="Basic and acidic residues" evidence="1">
    <location>
        <begin position="167"/>
        <end position="180"/>
    </location>
</feature>
<comment type="caution">
    <text evidence="3">The sequence shown here is derived from an EMBL/GenBank/DDBJ whole genome shotgun (WGS) entry which is preliminary data.</text>
</comment>
<name>A0A439CUM0_9PEZI</name>
<dbReference type="GO" id="GO:0003676">
    <property type="term" value="F:nucleic acid binding"/>
    <property type="evidence" value="ECO:0007669"/>
    <property type="project" value="InterPro"/>
</dbReference>
<dbReference type="InterPro" id="IPR000467">
    <property type="entry name" value="G_patch_dom"/>
</dbReference>
<evidence type="ECO:0000256" key="1">
    <source>
        <dbReference type="SAM" id="MobiDB-lite"/>
    </source>
</evidence>
<feature type="compositionally biased region" description="Acidic residues" evidence="1">
    <location>
        <begin position="295"/>
        <end position="306"/>
    </location>
</feature>
<feature type="region of interest" description="Disordered" evidence="1">
    <location>
        <begin position="99"/>
        <end position="335"/>
    </location>
</feature>
<feature type="compositionally biased region" description="Low complexity" evidence="1">
    <location>
        <begin position="70"/>
        <end position="87"/>
    </location>
</feature>
<dbReference type="EMBL" id="RYZI01000393">
    <property type="protein sequence ID" value="RWA05835.1"/>
    <property type="molecule type" value="Genomic_DNA"/>
</dbReference>
<feature type="domain" description="G-patch" evidence="2">
    <location>
        <begin position="333"/>
        <end position="384"/>
    </location>
</feature>
<organism evidence="3 4">
    <name type="scientific">Xylaria grammica</name>
    <dbReference type="NCBI Taxonomy" id="363999"/>
    <lineage>
        <taxon>Eukaryota</taxon>
        <taxon>Fungi</taxon>
        <taxon>Dikarya</taxon>
        <taxon>Ascomycota</taxon>
        <taxon>Pezizomycotina</taxon>
        <taxon>Sordariomycetes</taxon>
        <taxon>Xylariomycetidae</taxon>
        <taxon>Xylariales</taxon>
        <taxon>Xylariaceae</taxon>
        <taxon>Xylaria</taxon>
    </lineage>
</organism>